<evidence type="ECO:0000313" key="2">
    <source>
        <dbReference type="EMBL" id="ORY78002.1"/>
    </source>
</evidence>
<feature type="compositionally biased region" description="Basic and acidic residues" evidence="1">
    <location>
        <begin position="279"/>
        <end position="289"/>
    </location>
</feature>
<sequence length="289" mass="31440">MPIFISDPYSYASPGTPPKDVFFFVAYRTSEDALQAQRANEGKGLPSLNASGSLPLSVVTSGPADRIGDLTNSLRWEHVWPVAQRSYLAYGIIPPFEGVPPTPEKGVVVSERYQAEARKVKEEMRVAELARMREGGMAPVQVQGQGRGGRGRGADGEGGGGKQQKKQERKKRLRENARARGNGGQQQAASSNGGGAGGHQHYNDPPQQQYDQFYSSNHHDGEREHFSGAEVGYDAAGGAQDDCDPQGRYDDYQDDDGQEYESEDEPGSLPFAFPFPSAKGREGKRARFS</sequence>
<dbReference type="EMBL" id="MCGR01000030">
    <property type="protein sequence ID" value="ORY78002.1"/>
    <property type="molecule type" value="Genomic_DNA"/>
</dbReference>
<feature type="compositionally biased region" description="Basic and acidic residues" evidence="1">
    <location>
        <begin position="217"/>
        <end position="227"/>
    </location>
</feature>
<protein>
    <submittedName>
        <fullName evidence="2">Uncharacterized protein</fullName>
    </submittedName>
</protein>
<evidence type="ECO:0000313" key="3">
    <source>
        <dbReference type="Proteomes" id="UP000193467"/>
    </source>
</evidence>
<comment type="caution">
    <text evidence="2">The sequence shown here is derived from an EMBL/GenBank/DDBJ whole genome shotgun (WGS) entry which is preliminary data.</text>
</comment>
<name>A0A1Y2F2B0_9BASI</name>
<organism evidence="2 3">
    <name type="scientific">Leucosporidium creatinivorum</name>
    <dbReference type="NCBI Taxonomy" id="106004"/>
    <lineage>
        <taxon>Eukaryota</taxon>
        <taxon>Fungi</taxon>
        <taxon>Dikarya</taxon>
        <taxon>Basidiomycota</taxon>
        <taxon>Pucciniomycotina</taxon>
        <taxon>Microbotryomycetes</taxon>
        <taxon>Leucosporidiales</taxon>
        <taxon>Leucosporidium</taxon>
    </lineage>
</organism>
<feature type="region of interest" description="Disordered" evidence="1">
    <location>
        <begin position="135"/>
        <end position="289"/>
    </location>
</feature>
<dbReference type="AlphaFoldDB" id="A0A1Y2F2B0"/>
<proteinExistence type="predicted"/>
<feature type="compositionally biased region" description="Basic residues" evidence="1">
    <location>
        <begin position="163"/>
        <end position="173"/>
    </location>
</feature>
<feature type="compositionally biased region" description="Polar residues" evidence="1">
    <location>
        <begin position="205"/>
        <end position="216"/>
    </location>
</feature>
<accession>A0A1Y2F2B0</accession>
<gene>
    <name evidence="2" type="ORF">BCR35DRAFT_305160</name>
</gene>
<dbReference type="Proteomes" id="UP000193467">
    <property type="component" value="Unassembled WGS sequence"/>
</dbReference>
<dbReference type="InParanoid" id="A0A1Y2F2B0"/>
<keyword evidence="3" id="KW-1185">Reference proteome</keyword>
<reference evidence="2 3" key="1">
    <citation type="submission" date="2016-07" db="EMBL/GenBank/DDBJ databases">
        <title>Pervasive Adenine N6-methylation of Active Genes in Fungi.</title>
        <authorList>
            <consortium name="DOE Joint Genome Institute"/>
            <person name="Mondo S.J."/>
            <person name="Dannebaum R.O."/>
            <person name="Kuo R.C."/>
            <person name="Labutti K."/>
            <person name="Haridas S."/>
            <person name="Kuo A."/>
            <person name="Salamov A."/>
            <person name="Ahrendt S.R."/>
            <person name="Lipzen A."/>
            <person name="Sullivan W."/>
            <person name="Andreopoulos W.B."/>
            <person name="Clum A."/>
            <person name="Lindquist E."/>
            <person name="Daum C."/>
            <person name="Ramamoorthy G.K."/>
            <person name="Gryganskyi A."/>
            <person name="Culley D."/>
            <person name="Magnuson J.K."/>
            <person name="James T.Y."/>
            <person name="O'Malley M.A."/>
            <person name="Stajich J.E."/>
            <person name="Spatafora J.W."/>
            <person name="Visel A."/>
            <person name="Grigoriev I.V."/>
        </authorList>
    </citation>
    <scope>NUCLEOTIDE SEQUENCE [LARGE SCALE GENOMIC DNA]</scope>
    <source>
        <strain evidence="2 3">62-1032</strain>
    </source>
</reference>
<evidence type="ECO:0000256" key="1">
    <source>
        <dbReference type="SAM" id="MobiDB-lite"/>
    </source>
</evidence>
<feature type="compositionally biased region" description="Acidic residues" evidence="1">
    <location>
        <begin position="252"/>
        <end position="266"/>
    </location>
</feature>